<dbReference type="Proteomes" id="UP000019384">
    <property type="component" value="Unassembled WGS sequence"/>
</dbReference>
<dbReference type="PANTHER" id="PTHR34861">
    <property type="match status" value="1"/>
</dbReference>
<evidence type="ECO:0000256" key="1">
    <source>
        <dbReference type="ARBA" id="ARBA00007865"/>
    </source>
</evidence>
<dbReference type="EMBL" id="HG793125">
    <property type="protein sequence ID" value="CDK25040.1"/>
    <property type="molecule type" value="Genomic_DNA"/>
</dbReference>
<dbReference type="GO" id="GO:0019441">
    <property type="term" value="P:L-tryptophan catabolic process to kynurenine"/>
    <property type="evidence" value="ECO:0007669"/>
    <property type="project" value="InterPro"/>
</dbReference>
<dbReference type="GO" id="GO:0004061">
    <property type="term" value="F:arylformamidase activity"/>
    <property type="evidence" value="ECO:0007669"/>
    <property type="project" value="InterPro"/>
</dbReference>
<name>W6MTG3_9ASCO</name>
<dbReference type="PANTHER" id="PTHR34861:SF11">
    <property type="entry name" value="CYCLASE"/>
    <property type="match status" value="1"/>
</dbReference>
<dbReference type="InterPro" id="IPR007325">
    <property type="entry name" value="KFase/CYL"/>
</dbReference>
<protein>
    <recommendedName>
        <fullName evidence="4">Cyclase</fullName>
    </recommendedName>
</protein>
<accession>W6MTG3</accession>
<sequence>MGVTLPSFDELPNKYRYWKWGPPGSEAEGKGMLNILTSDVVQAASKEIQTGERVAIGWKFNKPDYPPLHRVEFKLDIKYINDPIAFDDEISINPQSTSQWDGFRHYSQRIRSGDDDLLATAEKEASLSEREKRVFYGGTKHSEILDSSSDRISIHHWAKQGIVSRGVLIDYKSWADKKGIEYSCFSVHQVRLSDILEIAKESNIEFRQGDILFIRIGLIPEWEAMSAEKQKAYGDNGPYHHCGVEQNEAVARFLWDNHFAAVASDSIGWEVYPTQNPGFHLHEFLLAGWGVPIGELFDLEGLSELCKKHNRWSFFFSSVPFNVVGGVSSAPNGLAIF</sequence>
<gene>
    <name evidence="2" type="ORF">KUCA_T00001007001</name>
</gene>
<dbReference type="OrthoDB" id="5396at2759"/>
<evidence type="ECO:0008006" key="4">
    <source>
        <dbReference type="Google" id="ProtNLM"/>
    </source>
</evidence>
<dbReference type="STRING" id="1382522.W6MTG3"/>
<dbReference type="Gene3D" id="3.50.30.50">
    <property type="entry name" value="Putative cyclase"/>
    <property type="match status" value="1"/>
</dbReference>
<dbReference type="AlphaFoldDB" id="W6MTG3"/>
<reference evidence="2" key="1">
    <citation type="submission" date="2013-12" db="EMBL/GenBank/DDBJ databases">
        <authorList>
            <person name="Genoscope - CEA"/>
        </authorList>
    </citation>
    <scope>NUCLEOTIDE SEQUENCE</scope>
    <source>
        <strain evidence="2">CBS 1993</strain>
    </source>
</reference>
<keyword evidence="3" id="KW-1185">Reference proteome</keyword>
<organism evidence="2 3">
    <name type="scientific">Kuraishia capsulata CBS 1993</name>
    <dbReference type="NCBI Taxonomy" id="1382522"/>
    <lineage>
        <taxon>Eukaryota</taxon>
        <taxon>Fungi</taxon>
        <taxon>Dikarya</taxon>
        <taxon>Ascomycota</taxon>
        <taxon>Saccharomycotina</taxon>
        <taxon>Pichiomycetes</taxon>
        <taxon>Pichiales</taxon>
        <taxon>Pichiaceae</taxon>
        <taxon>Kuraishia</taxon>
    </lineage>
</organism>
<comment type="similarity">
    <text evidence="1">Belongs to the Cyclase 1 superfamily.</text>
</comment>
<dbReference type="InterPro" id="IPR037175">
    <property type="entry name" value="KFase_sf"/>
</dbReference>
<evidence type="ECO:0000313" key="3">
    <source>
        <dbReference type="Proteomes" id="UP000019384"/>
    </source>
</evidence>
<dbReference type="RefSeq" id="XP_022457055.1">
    <property type="nucleotide sequence ID" value="XM_022605603.1"/>
</dbReference>
<dbReference type="Pfam" id="PF04199">
    <property type="entry name" value="Cyclase"/>
    <property type="match status" value="1"/>
</dbReference>
<dbReference type="GeneID" id="34518443"/>
<proteinExistence type="inferred from homology"/>
<dbReference type="HOGENOM" id="CLU_030671_1_1_1"/>
<dbReference type="SUPFAM" id="SSF102198">
    <property type="entry name" value="Putative cyclase"/>
    <property type="match status" value="1"/>
</dbReference>
<evidence type="ECO:0000313" key="2">
    <source>
        <dbReference type="EMBL" id="CDK25040.1"/>
    </source>
</evidence>
<reference evidence="2" key="2">
    <citation type="submission" date="2014-02" db="EMBL/GenBank/DDBJ databases">
        <title>Complete DNA sequence of /Kuraishia capsulata/ illustrates novel genomic features among budding yeasts (/Saccharomycotina/).</title>
        <authorList>
            <person name="Morales L."/>
            <person name="Noel B."/>
            <person name="Porcel B."/>
            <person name="Marcet-Houben M."/>
            <person name="Hullo M-F."/>
            <person name="Sacerdot C."/>
            <person name="Tekaia F."/>
            <person name="Leh-Louis V."/>
            <person name="Despons L."/>
            <person name="Khanna V."/>
            <person name="Aury J-M."/>
            <person name="Barbe V."/>
            <person name="Couloux A."/>
            <person name="Labadie K."/>
            <person name="Pelletier E."/>
            <person name="Souciet J-L."/>
            <person name="Boekhout T."/>
            <person name="Gabaldon T."/>
            <person name="Wincker P."/>
            <person name="Dujon B."/>
        </authorList>
    </citation>
    <scope>NUCLEOTIDE SEQUENCE</scope>
    <source>
        <strain evidence="2">CBS 1993</strain>
    </source>
</reference>